<dbReference type="RefSeq" id="WP_129723160.1">
    <property type="nucleotide sequence ID" value="NZ_CP101808.1"/>
</dbReference>
<gene>
    <name evidence="1" type="ORF">NPA09_02525</name>
</gene>
<name>A0ABY5J1V9_9BACT</name>
<protein>
    <submittedName>
        <fullName evidence="1">Uncharacterized protein</fullName>
    </submittedName>
</protein>
<sequence>MRSEIISLFLNNEHATTKLSKDGSFFVFLKPYLKYQNLWVRRLNSHTEINLTSQQINNIETFAIKNDKYIFYTVKNKLNETFSLFMYNLLENINVEISNNFQSGVIAFDILEDTSDEHIAYYEESIISKDIKQYIFNINSMISTENFKFKKDEFLRINSNEQLIKWVYNENLHPLYTYKINFKNYNINKISINKHRKELATFSSFVQFKILGKLDKFLLVKTFASGKFIFGKYDQNLKLKATIFESTDNFAINKIYIKNNQVEKFDAYHPSKNLIKTHYYNKDLENLEHEIKTKLLSEFALESEPFISIDWSENKSTCLIATTSTTTKSETYLFDTLSYEFQKISKTDPLLFDRTLPLPEKILYANTNFIFYKSINKKQNKKKKILITFDQWPFLESTYVYDLKYQLLAARDYNVVRIFIDSNIEQLFDDSKHIDAKKFEYHIILLLKRVMSYLNQRFYKQEISYTFLLENLLGYVISTIIIKLNFKKNIIFDQALVGLKNYKNATISSWNFNISPSEIMYHTQEIAANQNNFVLSLSSYYNNSNDVNFYHIHENTVYTIRNHFKDFDAIVFDNIKNKTKYPSNTAEKIIRIINIKEKSNNVV</sequence>
<evidence type="ECO:0000313" key="2">
    <source>
        <dbReference type="Proteomes" id="UP001059576"/>
    </source>
</evidence>
<reference evidence="1" key="1">
    <citation type="submission" date="2022-07" db="EMBL/GenBank/DDBJ databases">
        <title>Complete genome of Mycoplasma equigenitalium type strain T37.</title>
        <authorList>
            <person name="Spergser J."/>
        </authorList>
    </citation>
    <scope>NUCLEOTIDE SEQUENCE</scope>
    <source>
        <strain evidence="1">T37</strain>
    </source>
</reference>
<dbReference type="EMBL" id="CP101808">
    <property type="protein sequence ID" value="UUD36753.1"/>
    <property type="molecule type" value="Genomic_DNA"/>
</dbReference>
<evidence type="ECO:0000313" key="1">
    <source>
        <dbReference type="EMBL" id="UUD36753.1"/>
    </source>
</evidence>
<organism evidence="1 2">
    <name type="scientific">Mycoplasmopsis equigenitalium</name>
    <dbReference type="NCBI Taxonomy" id="114883"/>
    <lineage>
        <taxon>Bacteria</taxon>
        <taxon>Bacillati</taxon>
        <taxon>Mycoplasmatota</taxon>
        <taxon>Mycoplasmoidales</taxon>
        <taxon>Metamycoplasmataceae</taxon>
        <taxon>Mycoplasmopsis</taxon>
    </lineage>
</organism>
<keyword evidence="2" id="KW-1185">Reference proteome</keyword>
<dbReference type="Proteomes" id="UP001059576">
    <property type="component" value="Chromosome"/>
</dbReference>
<accession>A0ABY5J1V9</accession>
<proteinExistence type="predicted"/>